<dbReference type="EMBL" id="HBIU01056434">
    <property type="protein sequence ID" value="CAE0649464.1"/>
    <property type="molecule type" value="Transcribed_RNA"/>
</dbReference>
<evidence type="ECO:0000256" key="1">
    <source>
        <dbReference type="SAM" id="Phobius"/>
    </source>
</evidence>
<keyword evidence="1" id="KW-0812">Transmembrane</keyword>
<protein>
    <submittedName>
        <fullName evidence="2">Uncharacterized protein</fullName>
    </submittedName>
</protein>
<proteinExistence type="predicted"/>
<keyword evidence="1" id="KW-1133">Transmembrane helix</keyword>
<feature type="transmembrane region" description="Helical" evidence="1">
    <location>
        <begin position="326"/>
        <end position="349"/>
    </location>
</feature>
<dbReference type="AlphaFoldDB" id="A0A7S4DGZ3"/>
<evidence type="ECO:0000313" key="2">
    <source>
        <dbReference type="EMBL" id="CAE0649464.1"/>
    </source>
</evidence>
<accession>A0A7S4DGZ3</accession>
<sequence>MNAQLNHEEWWLKNAGYCLPHDAPVLRSQHEKMKKHGLNHQPSTEEDHSLDCCSEIGQSSNQCFVVATTSHFGDREVVEVGNPNGTGTLFCAKVREVSAQASPVMCKNVQDCMMMYEAGAHSQHDSAASWSCAQPLTMPSELLLQLSFQQVQCLKATNKGGEQGSYNVGMTGGKNDANNSTANKQEKNSCKKTVFYEGDINSFLESLILSDWSLASSSNSNNADDTAEASSSACFLHLLLSPGALIKAMEVFCRFTEIFIQVSLSIAFFNIVPMPLLDSYHALDPILDLCLSMVYTTLPVHYYVNSCCLGGTKHSNLSFKKSRFKFCLTLAGSCLMGANLIMGVLPLLVMRMRWS</sequence>
<organism evidence="2">
    <name type="scientific">Heterosigma akashiwo</name>
    <name type="common">Chromophytic alga</name>
    <name type="synonym">Heterosigma carterae</name>
    <dbReference type="NCBI Taxonomy" id="2829"/>
    <lineage>
        <taxon>Eukaryota</taxon>
        <taxon>Sar</taxon>
        <taxon>Stramenopiles</taxon>
        <taxon>Ochrophyta</taxon>
        <taxon>Raphidophyceae</taxon>
        <taxon>Chattonellales</taxon>
        <taxon>Chattonellaceae</taxon>
        <taxon>Heterosigma</taxon>
    </lineage>
</organism>
<gene>
    <name evidence="2" type="ORF">HAKA00212_LOCUS24683</name>
</gene>
<name>A0A7S4DGZ3_HETAK</name>
<reference evidence="2" key="1">
    <citation type="submission" date="2021-01" db="EMBL/GenBank/DDBJ databases">
        <authorList>
            <person name="Corre E."/>
            <person name="Pelletier E."/>
            <person name="Niang G."/>
            <person name="Scheremetjew M."/>
            <person name="Finn R."/>
            <person name="Kale V."/>
            <person name="Holt S."/>
            <person name="Cochrane G."/>
            <person name="Meng A."/>
            <person name="Brown T."/>
            <person name="Cohen L."/>
        </authorList>
    </citation>
    <scope>NUCLEOTIDE SEQUENCE</scope>
    <source>
        <strain evidence="2">CCMP3107</strain>
    </source>
</reference>
<keyword evidence="1" id="KW-0472">Membrane</keyword>